<evidence type="ECO:0000313" key="4">
    <source>
        <dbReference type="EMBL" id="KAF3008941.1"/>
    </source>
</evidence>
<feature type="compositionally biased region" description="Basic residues" evidence="2">
    <location>
        <begin position="243"/>
        <end position="255"/>
    </location>
</feature>
<dbReference type="SMART" id="SM00066">
    <property type="entry name" value="GAL4"/>
    <property type="match status" value="1"/>
</dbReference>
<name>A0A9P4TLZ5_CURKU</name>
<dbReference type="InterPro" id="IPR001138">
    <property type="entry name" value="Zn2Cys6_DnaBD"/>
</dbReference>
<dbReference type="PROSITE" id="PS00463">
    <property type="entry name" value="ZN2_CY6_FUNGAL_1"/>
    <property type="match status" value="1"/>
</dbReference>
<comment type="caution">
    <text evidence="4">The sequence shown here is derived from an EMBL/GenBank/DDBJ whole genome shotgun (WGS) entry which is preliminary data.</text>
</comment>
<protein>
    <recommendedName>
        <fullName evidence="3">Zn(2)-C6 fungal-type domain-containing protein</fullName>
    </recommendedName>
</protein>
<keyword evidence="5" id="KW-1185">Reference proteome</keyword>
<organism evidence="4 5">
    <name type="scientific">Curvularia kusanoi</name>
    <name type="common">Cochliobolus kusanoi</name>
    <dbReference type="NCBI Taxonomy" id="90978"/>
    <lineage>
        <taxon>Eukaryota</taxon>
        <taxon>Fungi</taxon>
        <taxon>Dikarya</taxon>
        <taxon>Ascomycota</taxon>
        <taxon>Pezizomycotina</taxon>
        <taxon>Dothideomycetes</taxon>
        <taxon>Pleosporomycetidae</taxon>
        <taxon>Pleosporales</taxon>
        <taxon>Pleosporineae</taxon>
        <taxon>Pleosporaceae</taxon>
        <taxon>Curvularia</taxon>
    </lineage>
</organism>
<evidence type="ECO:0000256" key="2">
    <source>
        <dbReference type="SAM" id="MobiDB-lite"/>
    </source>
</evidence>
<feature type="domain" description="Zn(2)-C6 fungal-type" evidence="3">
    <location>
        <begin position="387"/>
        <end position="421"/>
    </location>
</feature>
<evidence type="ECO:0000313" key="5">
    <source>
        <dbReference type="Proteomes" id="UP000801428"/>
    </source>
</evidence>
<evidence type="ECO:0000256" key="1">
    <source>
        <dbReference type="ARBA" id="ARBA00023242"/>
    </source>
</evidence>
<feature type="compositionally biased region" description="Basic residues" evidence="2">
    <location>
        <begin position="87"/>
        <end position="103"/>
    </location>
</feature>
<sequence length="717" mass="79335">MADDHDSVESRLARALEAEEQLPRNGDTPQSNEDANMADADNTVDQDMAGSGMNDAEQILDYRQFSPGFTDDEESGQAFEQDWSNRQAKRQAAKASRNKKSPRRSGGEADADAEPSKQTKKPRRSLFGNAPANIAIDTQANISSAPATPANGIGNRMSSLNLAAEETDDETIARNVSTGFGLACSDIGSVRNSPVPSDDEPLIPPDPVPYYDFRQNIDRNKTITHVDNDQSGNWDPDQEAKDRQKKALRARVAKKEKKEQKGKGKKKKKTGDDLIQKRIVKLAFERFGQLRQETHDEQNWPENWSDLDSDQERELEELRSTLRKNTPDRIKQTALEDPADTLNDLTGHPAARGSGDHVCEVLPPEGYKAPRIRIDEIIYGPDRPYIACTTCRALKKRCSLKKKSDDPPCKRCRKEEIGCTFDDIPKPEKPESSAKPSGSTAKGKGLAPESIPDISGPRNEFFTEEDIATMHRRNTTVRVREPTPELEMEDTNGKRGMLTKITTSFAHPIQFSVGADAQAGCQFCEVPIFGMAGHFEREVHVIRWHDGSGYAELGGGHCQNEGRTTMCGDCSMLRLQILVCDGHIMECLPEANTDHDALGDELVAAEQGEETRYQLSRWCSLCFSPASFGCSTLQADISTHGEDKIAGCHLRLCLACEVALRERFGGNFDAMVMELDAQPKISEADDKLDRDLEGRARADVGFLRQDGLLMSSAYSAE</sequence>
<feature type="region of interest" description="Disordered" evidence="2">
    <location>
        <begin position="420"/>
        <end position="459"/>
    </location>
</feature>
<dbReference type="GO" id="GO:0000981">
    <property type="term" value="F:DNA-binding transcription factor activity, RNA polymerase II-specific"/>
    <property type="evidence" value="ECO:0007669"/>
    <property type="project" value="InterPro"/>
</dbReference>
<dbReference type="CDD" id="cd00067">
    <property type="entry name" value="GAL4"/>
    <property type="match status" value="1"/>
</dbReference>
<keyword evidence="1" id="KW-0539">Nucleus</keyword>
<reference evidence="4" key="1">
    <citation type="submission" date="2019-04" db="EMBL/GenBank/DDBJ databases">
        <title>Sequencing of skin fungus with MAO and IRED activity.</title>
        <authorList>
            <person name="Marsaioli A.J."/>
            <person name="Bonatto J.M.C."/>
            <person name="Reis Junior O."/>
        </authorList>
    </citation>
    <scope>NUCLEOTIDE SEQUENCE</scope>
    <source>
        <strain evidence="4">30M1</strain>
    </source>
</reference>
<dbReference type="Gene3D" id="4.10.240.10">
    <property type="entry name" value="Zn(2)-C6 fungal-type DNA-binding domain"/>
    <property type="match status" value="1"/>
</dbReference>
<dbReference type="EMBL" id="SWKU01000003">
    <property type="protein sequence ID" value="KAF3008941.1"/>
    <property type="molecule type" value="Genomic_DNA"/>
</dbReference>
<dbReference type="OrthoDB" id="5303703at2759"/>
<feature type="compositionally biased region" description="Basic and acidic residues" evidence="2">
    <location>
        <begin position="420"/>
        <end position="432"/>
    </location>
</feature>
<dbReference type="GO" id="GO:0008270">
    <property type="term" value="F:zinc ion binding"/>
    <property type="evidence" value="ECO:0007669"/>
    <property type="project" value="InterPro"/>
</dbReference>
<accession>A0A9P4TLZ5</accession>
<dbReference type="InterPro" id="IPR036864">
    <property type="entry name" value="Zn2-C6_fun-type_DNA-bd_sf"/>
</dbReference>
<gene>
    <name evidence="4" type="ORF">E8E13_011364</name>
</gene>
<dbReference type="PROSITE" id="PS50048">
    <property type="entry name" value="ZN2_CY6_FUNGAL_2"/>
    <property type="match status" value="1"/>
</dbReference>
<dbReference type="AlphaFoldDB" id="A0A9P4TLZ5"/>
<proteinExistence type="predicted"/>
<evidence type="ECO:0000259" key="3">
    <source>
        <dbReference type="PROSITE" id="PS50048"/>
    </source>
</evidence>
<feature type="region of interest" description="Disordered" evidence="2">
    <location>
        <begin position="224"/>
        <end position="272"/>
    </location>
</feature>
<dbReference type="SUPFAM" id="SSF57701">
    <property type="entry name" value="Zn2/Cys6 DNA-binding domain"/>
    <property type="match status" value="1"/>
</dbReference>
<dbReference type="Proteomes" id="UP000801428">
    <property type="component" value="Unassembled WGS sequence"/>
</dbReference>
<feature type="compositionally biased region" description="Basic and acidic residues" evidence="2">
    <location>
        <begin position="1"/>
        <end position="17"/>
    </location>
</feature>
<feature type="region of interest" description="Disordered" evidence="2">
    <location>
        <begin position="1"/>
        <end position="129"/>
    </location>
</feature>